<evidence type="ECO:0000256" key="5">
    <source>
        <dbReference type="SAM" id="Phobius"/>
    </source>
</evidence>
<dbReference type="Pfam" id="PF10328">
    <property type="entry name" value="7TM_GPCR_Srx"/>
    <property type="match status" value="1"/>
</dbReference>
<sequence>MANSTGVSTGDISYGLTKTMALLLANILAPSITIVGVVANGVSIAGFTRLGLRDSVTVSYFLLTISDFAFTISNLIIIVSMMFVQTGGQWYVDPLSLTTVIYPVYRIFYDLSNTITCYIAIARCCCVALPLKFRSTFTRSRTFGIIGVMYIGFFVEFAPLFANQGLHEVFLPALNVSRVIVWFSKDRDQIVKIIFDSINGTSFLIITFLISVICLIIIFNGLRLSSKFRMSLKTQPPPNEIDRVTDGKKNEQVKSSMSVLEIKVVQGVALVVLISVSCNFPMICIAYSRLAVPELELGRAYNNLYFFIQNISGFIISVKNSFNWVVYYNCNTRYRATLRSLFVKIGGFKLFSHEALV</sequence>
<evidence type="ECO:0000259" key="6">
    <source>
        <dbReference type="PROSITE" id="PS50262"/>
    </source>
</evidence>
<name>A0AAV2GYX9_LYMST</name>
<feature type="transmembrane region" description="Helical" evidence="5">
    <location>
        <begin position="300"/>
        <end position="318"/>
    </location>
</feature>
<dbReference type="AlphaFoldDB" id="A0AAV2GYX9"/>
<dbReference type="InterPro" id="IPR019430">
    <property type="entry name" value="7TM_GPCR_serpentine_rcpt_Srx"/>
</dbReference>
<evidence type="ECO:0000256" key="1">
    <source>
        <dbReference type="ARBA" id="ARBA00004370"/>
    </source>
</evidence>
<feature type="transmembrane region" description="Helical" evidence="5">
    <location>
        <begin position="104"/>
        <end position="131"/>
    </location>
</feature>
<protein>
    <recommendedName>
        <fullName evidence="6">G-protein coupled receptors family 1 profile domain-containing protein</fullName>
    </recommendedName>
</protein>
<feature type="transmembrane region" description="Helical" evidence="5">
    <location>
        <begin position="20"/>
        <end position="48"/>
    </location>
</feature>
<dbReference type="SUPFAM" id="SSF81321">
    <property type="entry name" value="Family A G protein-coupled receptor-like"/>
    <property type="match status" value="1"/>
</dbReference>
<keyword evidence="4 5" id="KW-0472">Membrane</keyword>
<dbReference type="Proteomes" id="UP001497497">
    <property type="component" value="Unassembled WGS sequence"/>
</dbReference>
<feature type="transmembrane region" description="Helical" evidence="5">
    <location>
        <begin position="203"/>
        <end position="222"/>
    </location>
</feature>
<evidence type="ECO:0000256" key="4">
    <source>
        <dbReference type="ARBA" id="ARBA00023136"/>
    </source>
</evidence>
<comment type="subcellular location">
    <subcellularLocation>
        <location evidence="1">Membrane</location>
    </subcellularLocation>
</comment>
<feature type="transmembrane region" description="Helical" evidence="5">
    <location>
        <begin position="60"/>
        <end position="84"/>
    </location>
</feature>
<dbReference type="PANTHER" id="PTHR46641:SF2">
    <property type="entry name" value="FMRFAMIDE RECEPTOR"/>
    <property type="match status" value="1"/>
</dbReference>
<proteinExistence type="predicted"/>
<dbReference type="InterPro" id="IPR052954">
    <property type="entry name" value="GPCR-Ligand_Int"/>
</dbReference>
<keyword evidence="3 5" id="KW-1133">Transmembrane helix</keyword>
<dbReference type="PROSITE" id="PS50262">
    <property type="entry name" value="G_PROTEIN_RECEP_F1_2"/>
    <property type="match status" value="1"/>
</dbReference>
<feature type="transmembrane region" description="Helical" evidence="5">
    <location>
        <begin position="264"/>
        <end position="288"/>
    </location>
</feature>
<evidence type="ECO:0000313" key="7">
    <source>
        <dbReference type="EMBL" id="CAL1526629.1"/>
    </source>
</evidence>
<gene>
    <name evidence="7" type="ORF">GSLYS_00000806001</name>
</gene>
<dbReference type="InterPro" id="IPR017452">
    <property type="entry name" value="GPCR_Rhodpsn_7TM"/>
</dbReference>
<accession>A0AAV2GYX9</accession>
<keyword evidence="8" id="KW-1185">Reference proteome</keyword>
<dbReference type="EMBL" id="CAXITT010000007">
    <property type="protein sequence ID" value="CAL1526629.1"/>
    <property type="molecule type" value="Genomic_DNA"/>
</dbReference>
<feature type="transmembrane region" description="Helical" evidence="5">
    <location>
        <begin position="143"/>
        <end position="162"/>
    </location>
</feature>
<reference evidence="7 8" key="1">
    <citation type="submission" date="2024-04" db="EMBL/GenBank/DDBJ databases">
        <authorList>
            <consortium name="Genoscope - CEA"/>
            <person name="William W."/>
        </authorList>
    </citation>
    <scope>NUCLEOTIDE SEQUENCE [LARGE SCALE GENOMIC DNA]</scope>
</reference>
<dbReference type="Gene3D" id="1.20.1070.10">
    <property type="entry name" value="Rhodopsin 7-helix transmembrane proteins"/>
    <property type="match status" value="1"/>
</dbReference>
<evidence type="ECO:0000256" key="2">
    <source>
        <dbReference type="ARBA" id="ARBA00022692"/>
    </source>
</evidence>
<organism evidence="7 8">
    <name type="scientific">Lymnaea stagnalis</name>
    <name type="common">Great pond snail</name>
    <name type="synonym">Helix stagnalis</name>
    <dbReference type="NCBI Taxonomy" id="6523"/>
    <lineage>
        <taxon>Eukaryota</taxon>
        <taxon>Metazoa</taxon>
        <taxon>Spiralia</taxon>
        <taxon>Lophotrochozoa</taxon>
        <taxon>Mollusca</taxon>
        <taxon>Gastropoda</taxon>
        <taxon>Heterobranchia</taxon>
        <taxon>Euthyneura</taxon>
        <taxon>Panpulmonata</taxon>
        <taxon>Hygrophila</taxon>
        <taxon>Lymnaeoidea</taxon>
        <taxon>Lymnaeidae</taxon>
        <taxon>Lymnaea</taxon>
    </lineage>
</organism>
<feature type="domain" description="G-protein coupled receptors family 1 profile" evidence="6">
    <location>
        <begin position="39"/>
        <end position="327"/>
    </location>
</feature>
<dbReference type="PANTHER" id="PTHR46641">
    <property type="entry name" value="FMRFAMIDE RECEPTOR-RELATED"/>
    <property type="match status" value="1"/>
</dbReference>
<evidence type="ECO:0000256" key="3">
    <source>
        <dbReference type="ARBA" id="ARBA00022989"/>
    </source>
</evidence>
<dbReference type="GO" id="GO:0016020">
    <property type="term" value="C:membrane"/>
    <property type="evidence" value="ECO:0007669"/>
    <property type="project" value="UniProtKB-SubCell"/>
</dbReference>
<evidence type="ECO:0000313" key="8">
    <source>
        <dbReference type="Proteomes" id="UP001497497"/>
    </source>
</evidence>
<keyword evidence="2 5" id="KW-0812">Transmembrane</keyword>
<comment type="caution">
    <text evidence="7">The sequence shown here is derived from an EMBL/GenBank/DDBJ whole genome shotgun (WGS) entry which is preliminary data.</text>
</comment>